<sequence length="223" mass="25174">MTTTTNSTAALPVAPLNEAGFVQDDFATFTIDGLEQRMAAIQSRIQPKFRALGERLTHELMPAAGDELFLHIAKHARRTVNAPKDTWMALCNNKRGYKQHPHFQLGLFDDHLFLWLAFIYELPNKPEIASKLLGELDMVIRTVPSDYVVSFDHMKKESMPVAGMTESDWRAALTRFRDVKSAELLIGRHMTPGDAVVQSGEKLLAKAIETYETLMPLYRVAMK</sequence>
<keyword evidence="3" id="KW-1185">Reference proteome</keyword>
<gene>
    <name evidence="2" type="ORF">H8B09_04915</name>
</gene>
<dbReference type="EMBL" id="JACXZA010000001">
    <property type="protein sequence ID" value="MBD3918083.1"/>
    <property type="molecule type" value="Genomic_DNA"/>
</dbReference>
<proteinExistence type="inferred from homology"/>
<comment type="caution">
    <text evidence="2">The sequence shown here is derived from an EMBL/GenBank/DDBJ whole genome shotgun (WGS) entry which is preliminary data.</text>
</comment>
<dbReference type="Proteomes" id="UP000609346">
    <property type="component" value="Unassembled WGS sequence"/>
</dbReference>
<dbReference type="PIRSF" id="PIRSF021332">
    <property type="entry name" value="DUF1054"/>
    <property type="match status" value="1"/>
</dbReference>
<reference evidence="2 3" key="1">
    <citation type="submission" date="2020-09" db="EMBL/GenBank/DDBJ databases">
        <title>Paenibacillus sp. strain PR3 16S rRNA gene Genome sequencing and assembly.</title>
        <authorList>
            <person name="Kim J."/>
        </authorList>
    </citation>
    <scope>NUCLEOTIDE SEQUENCE [LARGE SCALE GENOMIC DNA]</scope>
    <source>
        <strain evidence="2 3">PR3</strain>
    </source>
</reference>
<dbReference type="InterPro" id="IPR053707">
    <property type="entry name" value="UPF0637_domain_sf"/>
</dbReference>
<dbReference type="HAMAP" id="MF_01851">
    <property type="entry name" value="UPF0637"/>
    <property type="match status" value="1"/>
</dbReference>
<name>A0ABR8MQ16_9BACL</name>
<organism evidence="2 3">
    <name type="scientific">Paenibacillus terricola</name>
    <dbReference type="NCBI Taxonomy" id="2763503"/>
    <lineage>
        <taxon>Bacteria</taxon>
        <taxon>Bacillati</taxon>
        <taxon>Bacillota</taxon>
        <taxon>Bacilli</taxon>
        <taxon>Bacillales</taxon>
        <taxon>Paenibacillaceae</taxon>
        <taxon>Paenibacillus</taxon>
    </lineage>
</organism>
<dbReference type="RefSeq" id="WP_191202316.1">
    <property type="nucleotide sequence ID" value="NZ_JACXZA010000001.1"/>
</dbReference>
<accession>A0ABR8MQ16</accession>
<dbReference type="Pfam" id="PF06335">
    <property type="entry name" value="DUF1054"/>
    <property type="match status" value="1"/>
</dbReference>
<dbReference type="InterPro" id="IPR009403">
    <property type="entry name" value="UPF0637"/>
</dbReference>
<dbReference type="SUPFAM" id="SSF142913">
    <property type="entry name" value="YktB/PF0168-like"/>
    <property type="match status" value="1"/>
</dbReference>
<dbReference type="Gene3D" id="3.30.930.20">
    <property type="entry name" value="Protein of unknown function DUF1054"/>
    <property type="match status" value="1"/>
</dbReference>
<evidence type="ECO:0000313" key="2">
    <source>
        <dbReference type="EMBL" id="MBD3918083.1"/>
    </source>
</evidence>
<protein>
    <recommendedName>
        <fullName evidence="1">UPF0637 protein H8B09_04915</fullName>
    </recommendedName>
</protein>
<comment type="similarity">
    <text evidence="1">Belongs to the UPF0637 family.</text>
</comment>
<evidence type="ECO:0000313" key="3">
    <source>
        <dbReference type="Proteomes" id="UP000609346"/>
    </source>
</evidence>
<evidence type="ECO:0000256" key="1">
    <source>
        <dbReference type="HAMAP-Rule" id="MF_01851"/>
    </source>
</evidence>